<sequence>MSGGFSIDARSRAPELMDDHAVDYETFRGCLADLARVNAMTLAYRPTLAFLDRLRGERRLPEGRPLTILDVGSGYGDTLRVIARWARRRGVPVALTGLDGNPWSARAAAEATPADLAVSWVTSNVFESSERADVILSSLFTHHLDDRELARFLAWSEDAASVGWFVNDLRRSRFSHAGFALASRLLRMHPFVRHDGPVSIARAFVEADWRAALAGAGVPERDVEVRRWFPFRLCVSRVKPG</sequence>
<keyword evidence="2" id="KW-0808">Transferase</keyword>
<dbReference type="Pfam" id="PF08241">
    <property type="entry name" value="Methyltransf_11"/>
    <property type="match status" value="1"/>
</dbReference>
<feature type="domain" description="Methyltransferase type 11" evidence="1">
    <location>
        <begin position="69"/>
        <end position="149"/>
    </location>
</feature>
<evidence type="ECO:0000259" key="1">
    <source>
        <dbReference type="Pfam" id="PF08241"/>
    </source>
</evidence>
<proteinExistence type="predicted"/>
<evidence type="ECO:0000313" key="3">
    <source>
        <dbReference type="Proteomes" id="UP001181622"/>
    </source>
</evidence>
<dbReference type="EMBL" id="JADBEO010000001">
    <property type="protein sequence ID" value="MDR4305025.1"/>
    <property type="molecule type" value="Genomic_DNA"/>
</dbReference>
<dbReference type="RefSeq" id="WP_309388077.1">
    <property type="nucleotide sequence ID" value="NZ_JADBEO010000001.1"/>
</dbReference>
<organism evidence="2 3">
    <name type="scientific">Chelatococcus sambhunathii</name>
    <dbReference type="NCBI Taxonomy" id="363953"/>
    <lineage>
        <taxon>Bacteria</taxon>
        <taxon>Pseudomonadati</taxon>
        <taxon>Pseudomonadota</taxon>
        <taxon>Alphaproteobacteria</taxon>
        <taxon>Hyphomicrobiales</taxon>
        <taxon>Chelatococcaceae</taxon>
        <taxon>Chelatococcus</taxon>
    </lineage>
</organism>
<evidence type="ECO:0000313" key="2">
    <source>
        <dbReference type="EMBL" id="MDR4305025.1"/>
    </source>
</evidence>
<protein>
    <submittedName>
        <fullName evidence="2">Methyltransferase domain-containing protein</fullName>
    </submittedName>
</protein>
<dbReference type="GO" id="GO:0032259">
    <property type="term" value="P:methylation"/>
    <property type="evidence" value="ECO:0007669"/>
    <property type="project" value="UniProtKB-KW"/>
</dbReference>
<dbReference type="Proteomes" id="UP001181622">
    <property type="component" value="Unassembled WGS sequence"/>
</dbReference>
<gene>
    <name evidence="2" type="ORF">IHQ68_00080</name>
</gene>
<dbReference type="SUPFAM" id="SSF53335">
    <property type="entry name" value="S-adenosyl-L-methionine-dependent methyltransferases"/>
    <property type="match status" value="1"/>
</dbReference>
<dbReference type="InterPro" id="IPR013216">
    <property type="entry name" value="Methyltransf_11"/>
</dbReference>
<keyword evidence="2" id="KW-0489">Methyltransferase</keyword>
<dbReference type="Gene3D" id="3.40.50.150">
    <property type="entry name" value="Vaccinia Virus protein VP39"/>
    <property type="match status" value="1"/>
</dbReference>
<accession>A0ABU1DA90</accession>
<comment type="caution">
    <text evidence="2">The sequence shown here is derived from an EMBL/GenBank/DDBJ whole genome shotgun (WGS) entry which is preliminary data.</text>
</comment>
<keyword evidence="3" id="KW-1185">Reference proteome</keyword>
<reference evidence="2" key="1">
    <citation type="submission" date="2020-10" db="EMBL/GenBank/DDBJ databases">
        <authorList>
            <person name="Abbas A."/>
            <person name="Razzaq R."/>
            <person name="Waqas M."/>
            <person name="Abbas N."/>
            <person name="Nielsen T.K."/>
            <person name="Hansen L.H."/>
            <person name="Hussain S."/>
            <person name="Shahid M."/>
        </authorList>
    </citation>
    <scope>NUCLEOTIDE SEQUENCE</scope>
    <source>
        <strain evidence="2">S14</strain>
    </source>
</reference>
<dbReference type="GO" id="GO:0008168">
    <property type="term" value="F:methyltransferase activity"/>
    <property type="evidence" value="ECO:0007669"/>
    <property type="project" value="UniProtKB-KW"/>
</dbReference>
<name>A0ABU1DA90_9HYPH</name>
<dbReference type="InterPro" id="IPR029063">
    <property type="entry name" value="SAM-dependent_MTases_sf"/>
</dbReference>